<dbReference type="Proteomes" id="UP001066276">
    <property type="component" value="Chromosome 11"/>
</dbReference>
<organism evidence="1 2">
    <name type="scientific">Pleurodeles waltl</name>
    <name type="common">Iberian ribbed newt</name>
    <dbReference type="NCBI Taxonomy" id="8319"/>
    <lineage>
        <taxon>Eukaryota</taxon>
        <taxon>Metazoa</taxon>
        <taxon>Chordata</taxon>
        <taxon>Craniata</taxon>
        <taxon>Vertebrata</taxon>
        <taxon>Euteleostomi</taxon>
        <taxon>Amphibia</taxon>
        <taxon>Batrachia</taxon>
        <taxon>Caudata</taxon>
        <taxon>Salamandroidea</taxon>
        <taxon>Salamandridae</taxon>
        <taxon>Pleurodelinae</taxon>
        <taxon>Pleurodeles</taxon>
    </lineage>
</organism>
<proteinExistence type="predicted"/>
<sequence>MEHQSQFVAAGLNGTAKLGHTHVLHSYIDVQSNQNLVSVAEATSPLVPLITLDGYTNSEEILRFSPQHIKKNFLHCGKKHKLEDENHEEDDCPLKKKRLTEDTVSMTTKADWGQCVGGRVVTPLSHCTVGNLSSASMFEVPYEEMEQTVWEQQSESAQRTLQEIEDSLTCDEVETEIENCDSNLPRLVLSDALKEELKRDFTGGLTKKIVGSFSSPSMELVLWKPPLMLDADKRHSFSKEVKGVEGEEDPNTAAMTTAFLQLNETLSKGFSLILRSQW</sequence>
<evidence type="ECO:0000313" key="1">
    <source>
        <dbReference type="EMBL" id="KAJ1092037.1"/>
    </source>
</evidence>
<dbReference type="InterPro" id="IPR031630">
    <property type="entry name" value="CCDC117"/>
</dbReference>
<comment type="caution">
    <text evidence="1">The sequence shown here is derived from an EMBL/GenBank/DDBJ whole genome shotgun (WGS) entry which is preliminary data.</text>
</comment>
<evidence type="ECO:0000313" key="2">
    <source>
        <dbReference type="Proteomes" id="UP001066276"/>
    </source>
</evidence>
<name>A0AAV7LKK2_PLEWA</name>
<dbReference type="EMBL" id="JANPWB010000015">
    <property type="protein sequence ID" value="KAJ1092037.1"/>
    <property type="molecule type" value="Genomic_DNA"/>
</dbReference>
<protein>
    <submittedName>
        <fullName evidence="1">Uncharacterized protein</fullName>
    </submittedName>
</protein>
<dbReference type="AlphaFoldDB" id="A0AAV7LKK2"/>
<dbReference type="PANTHER" id="PTHR36128:SF1">
    <property type="entry name" value="COILED-COIL DOMAIN-CONTAINING PROTEIN 117"/>
    <property type="match status" value="1"/>
</dbReference>
<dbReference type="Pfam" id="PF15810">
    <property type="entry name" value="CCDC117"/>
    <property type="match status" value="1"/>
</dbReference>
<keyword evidence="2" id="KW-1185">Reference proteome</keyword>
<gene>
    <name evidence="1" type="ORF">NDU88_005151</name>
</gene>
<dbReference type="PANTHER" id="PTHR36128">
    <property type="entry name" value="COILED-COIL DOMAIN-CONTAINING PROTEIN 117"/>
    <property type="match status" value="1"/>
</dbReference>
<accession>A0AAV7LKK2</accession>
<reference evidence="1" key="1">
    <citation type="journal article" date="2022" name="bioRxiv">
        <title>Sequencing and chromosome-scale assembly of the giantPleurodeles waltlgenome.</title>
        <authorList>
            <person name="Brown T."/>
            <person name="Elewa A."/>
            <person name="Iarovenko S."/>
            <person name="Subramanian E."/>
            <person name="Araus A.J."/>
            <person name="Petzold A."/>
            <person name="Susuki M."/>
            <person name="Suzuki K.-i.T."/>
            <person name="Hayashi T."/>
            <person name="Toyoda A."/>
            <person name="Oliveira C."/>
            <person name="Osipova E."/>
            <person name="Leigh N.D."/>
            <person name="Simon A."/>
            <person name="Yun M.H."/>
        </authorList>
    </citation>
    <scope>NUCLEOTIDE SEQUENCE</scope>
    <source>
        <strain evidence="1">20211129_DDA</strain>
        <tissue evidence="1">Liver</tissue>
    </source>
</reference>